<dbReference type="Gene3D" id="1.25.40.10">
    <property type="entry name" value="Tetratricopeptide repeat domain"/>
    <property type="match status" value="1"/>
</dbReference>
<dbReference type="InterPro" id="IPR011990">
    <property type="entry name" value="TPR-like_helical_dom_sf"/>
</dbReference>
<proteinExistence type="predicted"/>
<dbReference type="Pfam" id="PF13181">
    <property type="entry name" value="TPR_8"/>
    <property type="match status" value="1"/>
</dbReference>
<accession>A0A8J2VA31</accession>
<dbReference type="EMBL" id="BMGK01000007">
    <property type="protein sequence ID" value="GGD95552.1"/>
    <property type="molecule type" value="Genomic_DNA"/>
</dbReference>
<dbReference type="RefSeq" id="WP_188441907.1">
    <property type="nucleotide sequence ID" value="NZ_BMGK01000007.1"/>
</dbReference>
<gene>
    <name evidence="2" type="ORF">GCM10011312_19040</name>
</gene>
<reference evidence="2" key="1">
    <citation type="journal article" date="2014" name="Int. J. Syst. Evol. Microbiol.">
        <title>Complete genome sequence of Corynebacterium casei LMG S-19264T (=DSM 44701T), isolated from a smear-ripened cheese.</title>
        <authorList>
            <consortium name="US DOE Joint Genome Institute (JGI-PGF)"/>
            <person name="Walter F."/>
            <person name="Albersmeier A."/>
            <person name="Kalinowski J."/>
            <person name="Ruckert C."/>
        </authorList>
    </citation>
    <scope>NUCLEOTIDE SEQUENCE</scope>
    <source>
        <strain evidence="2">CGMCC 1.12924</strain>
    </source>
</reference>
<name>A0A8J2VA31_9FLAO</name>
<evidence type="ECO:0000313" key="3">
    <source>
        <dbReference type="Proteomes" id="UP000652231"/>
    </source>
</evidence>
<feature type="coiled-coil region" evidence="1">
    <location>
        <begin position="151"/>
        <end position="183"/>
    </location>
</feature>
<keyword evidence="1" id="KW-0175">Coiled coil</keyword>
<evidence type="ECO:0008006" key="4">
    <source>
        <dbReference type="Google" id="ProtNLM"/>
    </source>
</evidence>
<evidence type="ECO:0000256" key="1">
    <source>
        <dbReference type="SAM" id="Coils"/>
    </source>
</evidence>
<dbReference type="InterPro" id="IPR019734">
    <property type="entry name" value="TPR_rpt"/>
</dbReference>
<protein>
    <recommendedName>
        <fullName evidence="4">Tetratricopeptide repeat protein</fullName>
    </recommendedName>
</protein>
<dbReference type="AlphaFoldDB" id="A0A8J2VA31"/>
<organism evidence="2 3">
    <name type="scientific">Planktosalinus lacus</name>
    <dbReference type="NCBI Taxonomy" id="1526573"/>
    <lineage>
        <taxon>Bacteria</taxon>
        <taxon>Pseudomonadati</taxon>
        <taxon>Bacteroidota</taxon>
        <taxon>Flavobacteriia</taxon>
        <taxon>Flavobacteriales</taxon>
        <taxon>Flavobacteriaceae</taxon>
        <taxon>Planktosalinus</taxon>
    </lineage>
</organism>
<dbReference type="SUPFAM" id="SSF48452">
    <property type="entry name" value="TPR-like"/>
    <property type="match status" value="1"/>
</dbReference>
<sequence>MGTMNLYLFKAIQAYPWELEKSVEALNYALSYEPENAKALSLMGKVYAEQLGDYETAKEYFEKALVSNLEMSDIYPDYIRVLLSNEDFEEAQKVIDFAKNLKGIDKATIKLLQACLFEAISDFKKAEQTLKESAHLALNNDFIEFVDAEIARVAKKRRNQHQFEKEKIEKEQVEAEAKKKDENWFLNRLNSLL</sequence>
<evidence type="ECO:0000313" key="2">
    <source>
        <dbReference type="EMBL" id="GGD95552.1"/>
    </source>
</evidence>
<comment type="caution">
    <text evidence="2">The sequence shown here is derived from an EMBL/GenBank/DDBJ whole genome shotgun (WGS) entry which is preliminary data.</text>
</comment>
<dbReference type="Proteomes" id="UP000652231">
    <property type="component" value="Unassembled WGS sequence"/>
</dbReference>
<keyword evidence="3" id="KW-1185">Reference proteome</keyword>
<reference evidence="2" key="2">
    <citation type="submission" date="2020-09" db="EMBL/GenBank/DDBJ databases">
        <authorList>
            <person name="Sun Q."/>
            <person name="Zhou Y."/>
        </authorList>
    </citation>
    <scope>NUCLEOTIDE SEQUENCE</scope>
    <source>
        <strain evidence="2">CGMCC 1.12924</strain>
    </source>
</reference>